<keyword evidence="3" id="KW-1185">Reference proteome</keyword>
<accession>A0ABS1J7H8</accession>
<dbReference type="InterPro" id="IPR013096">
    <property type="entry name" value="Cupin_2"/>
</dbReference>
<dbReference type="EMBL" id="JAEQNB010000001">
    <property type="protein sequence ID" value="MBL0386160.1"/>
    <property type="molecule type" value="Genomic_DNA"/>
</dbReference>
<dbReference type="Pfam" id="PF07883">
    <property type="entry name" value="Cupin_2"/>
    <property type="match status" value="1"/>
</dbReference>
<gene>
    <name evidence="2" type="ORF">JJB07_05780</name>
</gene>
<organism evidence="2 3">
    <name type="scientific">Tumebacillus amylolyticus</name>
    <dbReference type="NCBI Taxonomy" id="2801339"/>
    <lineage>
        <taxon>Bacteria</taxon>
        <taxon>Bacillati</taxon>
        <taxon>Bacillota</taxon>
        <taxon>Bacilli</taxon>
        <taxon>Bacillales</taxon>
        <taxon>Alicyclobacillaceae</taxon>
        <taxon>Tumebacillus</taxon>
    </lineage>
</organism>
<protein>
    <submittedName>
        <fullName evidence="2">Cupin domain-containing protein</fullName>
    </submittedName>
</protein>
<comment type="caution">
    <text evidence="2">The sequence shown here is derived from an EMBL/GenBank/DDBJ whole genome shotgun (WGS) entry which is preliminary data.</text>
</comment>
<feature type="domain" description="Cupin type-2" evidence="1">
    <location>
        <begin position="184"/>
        <end position="251"/>
    </location>
</feature>
<evidence type="ECO:0000259" key="1">
    <source>
        <dbReference type="Pfam" id="PF07883"/>
    </source>
</evidence>
<proteinExistence type="predicted"/>
<dbReference type="Proteomes" id="UP000602284">
    <property type="component" value="Unassembled WGS sequence"/>
</dbReference>
<sequence length="278" mass="32297">MPFLLLFTLSWAAFWLFADLRHWRRYLPACLLASVMSLMSDSVTEHFPLWEYYDTTGLMPQLVVRLLDDFGVYPVTTYLFLQYMPAPSKQVFYYLKWTIAVILLESLFCWQDWMVHHQWSLAYSYIADWVIFFLLHRFTLLFQKPTAEGNRMSNPMSSVVELLKLHGLNLRFISETEDVEILMLQMEPGSEVRAHTHPAPEFAFLLQGQLEVSVGAERKVYRSGQWITIQGHVVHSAVNIDNLEPAIILSIVLSSGLRQKLRAHTMDQLLLSSEPLQL</sequence>
<dbReference type="InterPro" id="IPR014710">
    <property type="entry name" value="RmlC-like_jellyroll"/>
</dbReference>
<dbReference type="InterPro" id="IPR011051">
    <property type="entry name" value="RmlC_Cupin_sf"/>
</dbReference>
<dbReference type="RefSeq" id="WP_201632080.1">
    <property type="nucleotide sequence ID" value="NZ_JAEQNB010000001.1"/>
</dbReference>
<reference evidence="2 3" key="1">
    <citation type="submission" date="2021-01" db="EMBL/GenBank/DDBJ databases">
        <title>Tumebacillus sp. strain ITR2 16S ribosomal RNA gene Genome sequencing and assembly.</title>
        <authorList>
            <person name="Kang M."/>
        </authorList>
    </citation>
    <scope>NUCLEOTIDE SEQUENCE [LARGE SCALE GENOMIC DNA]</scope>
    <source>
        <strain evidence="2 3">ITR2</strain>
    </source>
</reference>
<evidence type="ECO:0000313" key="2">
    <source>
        <dbReference type="EMBL" id="MBL0386160.1"/>
    </source>
</evidence>
<name>A0ABS1J7H8_9BACL</name>
<dbReference type="SUPFAM" id="SSF51182">
    <property type="entry name" value="RmlC-like cupins"/>
    <property type="match status" value="1"/>
</dbReference>
<dbReference type="InterPro" id="IPR048147">
    <property type="entry name" value="CBO0543-like"/>
</dbReference>
<dbReference type="NCBIfam" id="NF041644">
    <property type="entry name" value="CBO0543_fam"/>
    <property type="match status" value="1"/>
</dbReference>
<dbReference type="Gene3D" id="2.60.120.10">
    <property type="entry name" value="Jelly Rolls"/>
    <property type="match status" value="1"/>
</dbReference>
<evidence type="ECO:0000313" key="3">
    <source>
        <dbReference type="Proteomes" id="UP000602284"/>
    </source>
</evidence>